<dbReference type="EMBL" id="CP071090">
    <property type="protein sequence ID" value="QSQ20727.1"/>
    <property type="molecule type" value="Genomic_DNA"/>
</dbReference>
<dbReference type="InterPro" id="IPR025419">
    <property type="entry name" value="DUF4142"/>
</dbReference>
<dbReference type="Proteomes" id="UP000662747">
    <property type="component" value="Chromosome"/>
</dbReference>
<gene>
    <name evidence="2" type="ORF">JY651_36675</name>
</gene>
<evidence type="ECO:0000259" key="1">
    <source>
        <dbReference type="Pfam" id="PF13628"/>
    </source>
</evidence>
<dbReference type="InterPro" id="IPR012347">
    <property type="entry name" value="Ferritin-like"/>
</dbReference>
<sequence>MAGVRSSVGVAGLSAALLVGLLVGCVAHAEDAEKRERQIGEAAADREEYVGQLVVFDAKQISLAKLALEHSQDPQVRQYAKKLLEDHQKHLKDLETWAQSKRVEVAAVDLSTTNAQGTGGSGSAGVQKGYDERKVGVDKRLDKAIEDAKKDVGELQGKEGKDFDKAFLSRVVDDQKDGQELVGDGLDTYRADATFGLLLNHTNNLIDQNLERGKQLEKVVD</sequence>
<name>A0ABX7NPE3_9BACT</name>
<dbReference type="Pfam" id="PF13628">
    <property type="entry name" value="DUF4142"/>
    <property type="match status" value="1"/>
</dbReference>
<proteinExistence type="predicted"/>
<reference evidence="2 3" key="1">
    <citation type="submission" date="2021-02" db="EMBL/GenBank/DDBJ databases">
        <title>De Novo genome assembly of isolated myxobacteria.</title>
        <authorList>
            <person name="Stevens D.C."/>
        </authorList>
    </citation>
    <scope>NUCLEOTIDE SEQUENCE [LARGE SCALE GENOMIC DNA]</scope>
    <source>
        <strain evidence="3">SCPEA02</strain>
    </source>
</reference>
<dbReference type="PANTHER" id="PTHR38593">
    <property type="entry name" value="BLR2558 PROTEIN"/>
    <property type="match status" value="1"/>
</dbReference>
<keyword evidence="3" id="KW-1185">Reference proteome</keyword>
<evidence type="ECO:0000313" key="3">
    <source>
        <dbReference type="Proteomes" id="UP000662747"/>
    </source>
</evidence>
<dbReference type="PANTHER" id="PTHR38593:SF1">
    <property type="entry name" value="BLR2558 PROTEIN"/>
    <property type="match status" value="1"/>
</dbReference>
<dbReference type="PROSITE" id="PS51257">
    <property type="entry name" value="PROKAR_LIPOPROTEIN"/>
    <property type="match status" value="1"/>
</dbReference>
<evidence type="ECO:0000313" key="2">
    <source>
        <dbReference type="EMBL" id="QSQ20727.1"/>
    </source>
</evidence>
<protein>
    <submittedName>
        <fullName evidence="2">DUF4142 domain-containing protein</fullName>
    </submittedName>
</protein>
<feature type="domain" description="DUF4142" evidence="1">
    <location>
        <begin position="47"/>
        <end position="107"/>
    </location>
</feature>
<dbReference type="Gene3D" id="1.20.1260.10">
    <property type="match status" value="1"/>
</dbReference>
<accession>A0ABX7NPE3</accession>
<dbReference type="RefSeq" id="WP_206722307.1">
    <property type="nucleotide sequence ID" value="NZ_CP071090.1"/>
</dbReference>
<organism evidence="2 3">
    <name type="scientific">Pyxidicoccus parkwayensis</name>
    <dbReference type="NCBI Taxonomy" id="2813578"/>
    <lineage>
        <taxon>Bacteria</taxon>
        <taxon>Pseudomonadati</taxon>
        <taxon>Myxococcota</taxon>
        <taxon>Myxococcia</taxon>
        <taxon>Myxococcales</taxon>
        <taxon>Cystobacterineae</taxon>
        <taxon>Myxococcaceae</taxon>
        <taxon>Pyxidicoccus</taxon>
    </lineage>
</organism>